<evidence type="ECO:0000256" key="2">
    <source>
        <dbReference type="ARBA" id="ARBA00006727"/>
    </source>
</evidence>
<feature type="transmembrane region" description="Helical" evidence="4">
    <location>
        <begin position="383"/>
        <end position="405"/>
    </location>
</feature>
<organism evidence="6 7">
    <name type="scientific">Podospora appendiculata</name>
    <dbReference type="NCBI Taxonomy" id="314037"/>
    <lineage>
        <taxon>Eukaryota</taxon>
        <taxon>Fungi</taxon>
        <taxon>Dikarya</taxon>
        <taxon>Ascomycota</taxon>
        <taxon>Pezizomycotina</taxon>
        <taxon>Sordariomycetes</taxon>
        <taxon>Sordariomycetidae</taxon>
        <taxon>Sordariales</taxon>
        <taxon>Podosporaceae</taxon>
        <taxon>Podospora</taxon>
    </lineage>
</organism>
<feature type="transmembrane region" description="Helical" evidence="4">
    <location>
        <begin position="357"/>
        <end position="377"/>
    </location>
</feature>
<reference evidence="6" key="2">
    <citation type="submission" date="2023-06" db="EMBL/GenBank/DDBJ databases">
        <authorList>
            <consortium name="Lawrence Berkeley National Laboratory"/>
            <person name="Haridas S."/>
            <person name="Hensen N."/>
            <person name="Bonometti L."/>
            <person name="Westerberg I."/>
            <person name="Brannstrom I.O."/>
            <person name="Guillou S."/>
            <person name="Cros-Aarteil S."/>
            <person name="Calhoun S."/>
            <person name="Kuo A."/>
            <person name="Mondo S."/>
            <person name="Pangilinan J."/>
            <person name="Riley R."/>
            <person name="Labutti K."/>
            <person name="Andreopoulos B."/>
            <person name="Lipzen A."/>
            <person name="Chen C."/>
            <person name="Yanf M."/>
            <person name="Daum C."/>
            <person name="Ng V."/>
            <person name="Clum A."/>
            <person name="Steindorff A."/>
            <person name="Ohm R."/>
            <person name="Martin F."/>
            <person name="Silar P."/>
            <person name="Natvig D."/>
            <person name="Lalanne C."/>
            <person name="Gautier V."/>
            <person name="Ament-Velasquez S.L."/>
            <person name="Kruys A."/>
            <person name="Hutchinson M.I."/>
            <person name="Powell A.J."/>
            <person name="Barry K."/>
            <person name="Miller A.N."/>
            <person name="Grigoriev I.V."/>
            <person name="Debuchy R."/>
            <person name="Gladieux P."/>
            <person name="Thoren M.H."/>
            <person name="Johannesson H."/>
        </authorList>
    </citation>
    <scope>NUCLEOTIDE SEQUENCE</scope>
    <source>
        <strain evidence="6">CBS 314.62</strain>
    </source>
</reference>
<dbReference type="InterPro" id="IPR011701">
    <property type="entry name" value="MFS"/>
</dbReference>
<evidence type="ECO:0000256" key="3">
    <source>
        <dbReference type="SAM" id="MobiDB-lite"/>
    </source>
</evidence>
<feature type="transmembrane region" description="Helical" evidence="4">
    <location>
        <begin position="268"/>
        <end position="287"/>
    </location>
</feature>
<evidence type="ECO:0000259" key="5">
    <source>
        <dbReference type="PROSITE" id="PS50850"/>
    </source>
</evidence>
<evidence type="ECO:0000256" key="1">
    <source>
        <dbReference type="ARBA" id="ARBA00004141"/>
    </source>
</evidence>
<dbReference type="CDD" id="cd17352">
    <property type="entry name" value="MFS_MCT_SLC16"/>
    <property type="match status" value="1"/>
</dbReference>
<keyword evidence="4" id="KW-0812">Transmembrane</keyword>
<dbReference type="GO" id="GO:0016020">
    <property type="term" value="C:membrane"/>
    <property type="evidence" value="ECO:0007669"/>
    <property type="project" value="UniProtKB-SubCell"/>
</dbReference>
<comment type="subcellular location">
    <subcellularLocation>
        <location evidence="1">Membrane</location>
        <topology evidence="1">Multi-pass membrane protein</topology>
    </subcellularLocation>
</comment>
<reference evidence="6" key="1">
    <citation type="journal article" date="2023" name="Mol. Phylogenet. Evol.">
        <title>Genome-scale phylogeny and comparative genomics of the fungal order Sordariales.</title>
        <authorList>
            <person name="Hensen N."/>
            <person name="Bonometti L."/>
            <person name="Westerberg I."/>
            <person name="Brannstrom I.O."/>
            <person name="Guillou S."/>
            <person name="Cros-Aarteil S."/>
            <person name="Calhoun S."/>
            <person name="Haridas S."/>
            <person name="Kuo A."/>
            <person name="Mondo S."/>
            <person name="Pangilinan J."/>
            <person name="Riley R."/>
            <person name="LaButti K."/>
            <person name="Andreopoulos B."/>
            <person name="Lipzen A."/>
            <person name="Chen C."/>
            <person name="Yan M."/>
            <person name="Daum C."/>
            <person name="Ng V."/>
            <person name="Clum A."/>
            <person name="Steindorff A."/>
            <person name="Ohm R.A."/>
            <person name="Martin F."/>
            <person name="Silar P."/>
            <person name="Natvig D.O."/>
            <person name="Lalanne C."/>
            <person name="Gautier V."/>
            <person name="Ament-Velasquez S.L."/>
            <person name="Kruys A."/>
            <person name="Hutchinson M.I."/>
            <person name="Powell A.J."/>
            <person name="Barry K."/>
            <person name="Miller A.N."/>
            <person name="Grigoriev I.V."/>
            <person name="Debuchy R."/>
            <person name="Gladieux P."/>
            <person name="Hiltunen Thoren M."/>
            <person name="Johannesson H."/>
        </authorList>
    </citation>
    <scope>NUCLEOTIDE SEQUENCE</scope>
    <source>
        <strain evidence="6">CBS 314.62</strain>
    </source>
</reference>
<protein>
    <submittedName>
        <fullName evidence="6">MFS monocarboxylate transporter</fullName>
    </submittedName>
</protein>
<comment type="similarity">
    <text evidence="2">Belongs to the major facilitator superfamily. Monocarboxylate porter (TC 2.A.1.13) family.</text>
</comment>
<dbReference type="Gene3D" id="1.20.1250.20">
    <property type="entry name" value="MFS general substrate transporter like domains"/>
    <property type="match status" value="1"/>
</dbReference>
<dbReference type="PANTHER" id="PTHR11360">
    <property type="entry name" value="MONOCARBOXYLATE TRANSPORTER"/>
    <property type="match status" value="1"/>
</dbReference>
<dbReference type="InterPro" id="IPR050327">
    <property type="entry name" value="Proton-linked_MCT"/>
</dbReference>
<dbReference type="GO" id="GO:0022857">
    <property type="term" value="F:transmembrane transporter activity"/>
    <property type="evidence" value="ECO:0007669"/>
    <property type="project" value="InterPro"/>
</dbReference>
<dbReference type="AlphaFoldDB" id="A0AAE0WZ36"/>
<name>A0AAE0WZ36_9PEZI</name>
<dbReference type="PROSITE" id="PS50850">
    <property type="entry name" value="MFS"/>
    <property type="match status" value="1"/>
</dbReference>
<feature type="transmembrane region" description="Helical" evidence="4">
    <location>
        <begin position="48"/>
        <end position="70"/>
    </location>
</feature>
<feature type="transmembrane region" description="Helical" evidence="4">
    <location>
        <begin position="323"/>
        <end position="345"/>
    </location>
</feature>
<feature type="transmembrane region" description="Helical" evidence="4">
    <location>
        <begin position="77"/>
        <end position="95"/>
    </location>
</feature>
<dbReference type="EMBL" id="JAULSO010000008">
    <property type="protein sequence ID" value="KAK3681051.1"/>
    <property type="molecule type" value="Genomic_DNA"/>
</dbReference>
<feature type="transmembrane region" description="Helical" evidence="4">
    <location>
        <begin position="299"/>
        <end position="317"/>
    </location>
</feature>
<sequence length="418" mass="44444">MHPSLGAWLVVAGASCSLFCGVGFLNAFGVFQDYYKTNMLQDMSDSNISWIGSVSIFLLYLLSPVAGILVDRFGPTILLIGGSIGTLLAVFMTSLCTEFYQFFLAQAVLLGMSMSFLTLPPLSVVSRRLPQHRGLALGIVVGGSSVGGILWPVMLERLLSHTNLGFGWVMRIVGFTMLPLLAFACATVLEPPPSHKTTTTPPLETLSDSSNANLPTKDDKSKTWDISILKNKVFLMLAAGLSIVYLGLFIPPFYISTYATAQTIAPEASFYLISIMNGASLLGRVLPGHFADRYGHFNVFSLAILSSGVIAFCWTAATNLVGLIFWGLAYGFTSGAIISLQSACAGNIADHGTQGTAMGLLMGAVSITSLVGTPIGGSLVTKYGYLALSMFSGATLLAGSLLIIFARLMLNRTPWAVI</sequence>
<proteinExistence type="inferred from homology"/>
<dbReference type="InterPro" id="IPR036259">
    <property type="entry name" value="MFS_trans_sf"/>
</dbReference>
<feature type="domain" description="Major facilitator superfamily (MFS) profile" evidence="5">
    <location>
        <begin position="1"/>
        <end position="411"/>
    </location>
</feature>
<keyword evidence="7" id="KW-1185">Reference proteome</keyword>
<dbReference type="InterPro" id="IPR020846">
    <property type="entry name" value="MFS_dom"/>
</dbReference>
<feature type="transmembrane region" description="Helical" evidence="4">
    <location>
        <begin position="7"/>
        <end position="28"/>
    </location>
</feature>
<evidence type="ECO:0000256" key="4">
    <source>
        <dbReference type="SAM" id="Phobius"/>
    </source>
</evidence>
<dbReference type="SUPFAM" id="SSF103473">
    <property type="entry name" value="MFS general substrate transporter"/>
    <property type="match status" value="1"/>
</dbReference>
<feature type="transmembrane region" description="Helical" evidence="4">
    <location>
        <begin position="101"/>
        <end position="122"/>
    </location>
</feature>
<keyword evidence="4" id="KW-0472">Membrane</keyword>
<feature type="transmembrane region" description="Helical" evidence="4">
    <location>
        <begin position="233"/>
        <end position="256"/>
    </location>
</feature>
<gene>
    <name evidence="6" type="ORF">B0T22DRAFT_523900</name>
</gene>
<dbReference type="Pfam" id="PF07690">
    <property type="entry name" value="MFS_1"/>
    <property type="match status" value="1"/>
</dbReference>
<comment type="caution">
    <text evidence="6">The sequence shown here is derived from an EMBL/GenBank/DDBJ whole genome shotgun (WGS) entry which is preliminary data.</text>
</comment>
<evidence type="ECO:0000313" key="7">
    <source>
        <dbReference type="Proteomes" id="UP001270362"/>
    </source>
</evidence>
<evidence type="ECO:0000313" key="6">
    <source>
        <dbReference type="EMBL" id="KAK3681051.1"/>
    </source>
</evidence>
<keyword evidence="4" id="KW-1133">Transmembrane helix</keyword>
<accession>A0AAE0WZ36</accession>
<dbReference type="PANTHER" id="PTHR11360:SF250">
    <property type="entry name" value="MFS-TYPE TRANSPORTER AFUA_1G00970"/>
    <property type="match status" value="1"/>
</dbReference>
<dbReference type="Proteomes" id="UP001270362">
    <property type="component" value="Unassembled WGS sequence"/>
</dbReference>
<feature type="region of interest" description="Disordered" evidence="3">
    <location>
        <begin position="193"/>
        <end position="216"/>
    </location>
</feature>
<feature type="transmembrane region" description="Helical" evidence="4">
    <location>
        <begin position="134"/>
        <end position="154"/>
    </location>
</feature>
<feature type="transmembrane region" description="Helical" evidence="4">
    <location>
        <begin position="166"/>
        <end position="189"/>
    </location>
</feature>